<name>A0A834IRA1_RHYFE</name>
<keyword evidence="2" id="KW-0378">Hydrolase</keyword>
<dbReference type="EMBL" id="JAACXV010000077">
    <property type="protein sequence ID" value="KAF7284526.1"/>
    <property type="molecule type" value="Genomic_DNA"/>
</dbReference>
<comment type="similarity">
    <text evidence="1 4">Belongs to the glycosyl hydrolase 1 family.</text>
</comment>
<gene>
    <name evidence="5" type="ORF">GWI33_022112</name>
</gene>
<evidence type="ECO:0000256" key="4">
    <source>
        <dbReference type="RuleBase" id="RU003690"/>
    </source>
</evidence>
<evidence type="ECO:0000313" key="5">
    <source>
        <dbReference type="EMBL" id="KAF7284526.1"/>
    </source>
</evidence>
<sequence length="275" mass="31573">MTIFKSLREAGIEPIVTIFHWDLIEYLGLLRGWMNPRMADCIGQYVRISFKYFGEYIKYWVSLNEPNINCIFSYEEGTLALGLQFSGQDVYQCAYTQVLSHTTGAFKLLNVKFSYNQFTINQPVGEDYYSAPSMAQYSAYVTSTDPSWLHSSDGRFVSDSNGFRSIINFVNDCYKPKEIFITENGWSDTGELEDNNRITYLNDSLNGILNSIVIDGVNVKGYTMWSLLDNFEWTSGYMSKFGIVQVDFDSPNRTRTLKKSAEWYQNVVATGRLDK</sequence>
<dbReference type="SUPFAM" id="SSF51445">
    <property type="entry name" value="(Trans)glycosidases"/>
    <property type="match status" value="1"/>
</dbReference>
<evidence type="ECO:0000256" key="3">
    <source>
        <dbReference type="ARBA" id="ARBA00023295"/>
    </source>
</evidence>
<dbReference type="AlphaFoldDB" id="A0A834IRA1"/>
<keyword evidence="3" id="KW-0326">Glycosidase</keyword>
<proteinExistence type="inferred from homology"/>
<comment type="caution">
    <text evidence="5">The sequence shown here is derived from an EMBL/GenBank/DDBJ whole genome shotgun (WGS) entry which is preliminary data.</text>
</comment>
<evidence type="ECO:0000256" key="1">
    <source>
        <dbReference type="ARBA" id="ARBA00010838"/>
    </source>
</evidence>
<dbReference type="Pfam" id="PF00232">
    <property type="entry name" value="Glyco_hydro_1"/>
    <property type="match status" value="2"/>
</dbReference>
<dbReference type="GO" id="GO:0008422">
    <property type="term" value="F:beta-glucosidase activity"/>
    <property type="evidence" value="ECO:0007669"/>
    <property type="project" value="TreeGrafter"/>
</dbReference>
<dbReference type="Gene3D" id="3.20.20.80">
    <property type="entry name" value="Glycosidases"/>
    <property type="match status" value="2"/>
</dbReference>
<accession>A0A834IRA1</accession>
<dbReference type="GO" id="GO:0005975">
    <property type="term" value="P:carbohydrate metabolic process"/>
    <property type="evidence" value="ECO:0007669"/>
    <property type="project" value="InterPro"/>
</dbReference>
<keyword evidence="6" id="KW-1185">Reference proteome</keyword>
<evidence type="ECO:0000256" key="2">
    <source>
        <dbReference type="ARBA" id="ARBA00022801"/>
    </source>
</evidence>
<reference evidence="5" key="1">
    <citation type="submission" date="2020-08" db="EMBL/GenBank/DDBJ databases">
        <title>Genome sequencing and assembly of the red palm weevil Rhynchophorus ferrugineus.</title>
        <authorList>
            <person name="Dias G.B."/>
            <person name="Bergman C.M."/>
            <person name="Manee M."/>
        </authorList>
    </citation>
    <scope>NUCLEOTIDE SEQUENCE</scope>
    <source>
        <strain evidence="5">AA-2017</strain>
        <tissue evidence="5">Whole larva</tissue>
    </source>
</reference>
<protein>
    <submittedName>
        <fullName evidence="5">Uncharacterized protein</fullName>
    </submittedName>
</protein>
<dbReference type="PRINTS" id="PR00131">
    <property type="entry name" value="GLHYDRLASE1"/>
</dbReference>
<dbReference type="OrthoDB" id="65569at2759"/>
<evidence type="ECO:0000313" key="6">
    <source>
        <dbReference type="Proteomes" id="UP000625711"/>
    </source>
</evidence>
<dbReference type="InterPro" id="IPR017853">
    <property type="entry name" value="GH"/>
</dbReference>
<dbReference type="PANTHER" id="PTHR10353">
    <property type="entry name" value="GLYCOSYL HYDROLASE"/>
    <property type="match status" value="1"/>
</dbReference>
<dbReference type="PANTHER" id="PTHR10353:SF36">
    <property type="entry name" value="LP05116P"/>
    <property type="match status" value="1"/>
</dbReference>
<dbReference type="Proteomes" id="UP000625711">
    <property type="component" value="Unassembled WGS sequence"/>
</dbReference>
<organism evidence="5 6">
    <name type="scientific">Rhynchophorus ferrugineus</name>
    <name type="common">Red palm weevil</name>
    <name type="synonym">Curculio ferrugineus</name>
    <dbReference type="NCBI Taxonomy" id="354439"/>
    <lineage>
        <taxon>Eukaryota</taxon>
        <taxon>Metazoa</taxon>
        <taxon>Ecdysozoa</taxon>
        <taxon>Arthropoda</taxon>
        <taxon>Hexapoda</taxon>
        <taxon>Insecta</taxon>
        <taxon>Pterygota</taxon>
        <taxon>Neoptera</taxon>
        <taxon>Endopterygota</taxon>
        <taxon>Coleoptera</taxon>
        <taxon>Polyphaga</taxon>
        <taxon>Cucujiformia</taxon>
        <taxon>Curculionidae</taxon>
        <taxon>Dryophthorinae</taxon>
        <taxon>Rhynchophorus</taxon>
    </lineage>
</organism>
<dbReference type="InterPro" id="IPR001360">
    <property type="entry name" value="Glyco_hydro_1"/>
</dbReference>